<dbReference type="EMBL" id="BK016136">
    <property type="protein sequence ID" value="DAF97782.1"/>
    <property type="molecule type" value="Genomic_DNA"/>
</dbReference>
<feature type="transmembrane region" description="Helical" evidence="1">
    <location>
        <begin position="7"/>
        <end position="25"/>
    </location>
</feature>
<evidence type="ECO:0000256" key="1">
    <source>
        <dbReference type="SAM" id="Phobius"/>
    </source>
</evidence>
<organism evidence="2">
    <name type="scientific">Myoviridae sp. ctYA416</name>
    <dbReference type="NCBI Taxonomy" id="2825125"/>
    <lineage>
        <taxon>Viruses</taxon>
        <taxon>Duplodnaviria</taxon>
        <taxon>Heunggongvirae</taxon>
        <taxon>Uroviricota</taxon>
        <taxon>Caudoviricetes</taxon>
    </lineage>
</organism>
<keyword evidence="1" id="KW-1133">Transmembrane helix</keyword>
<name>A0A8S5UTS5_9CAUD</name>
<keyword evidence="1" id="KW-0812">Transmembrane</keyword>
<keyword evidence="1" id="KW-0472">Membrane</keyword>
<accession>A0A8S5UTS5</accession>
<feature type="transmembrane region" description="Helical" evidence="1">
    <location>
        <begin position="31"/>
        <end position="50"/>
    </location>
</feature>
<evidence type="ECO:0008006" key="3">
    <source>
        <dbReference type="Google" id="ProtNLM"/>
    </source>
</evidence>
<evidence type="ECO:0000313" key="2">
    <source>
        <dbReference type="EMBL" id="DAF97782.1"/>
    </source>
</evidence>
<protein>
    <recommendedName>
        <fullName evidence="3">Stage III sporulation protein AC</fullName>
    </recommendedName>
</protein>
<sequence length="61" mass="7012">MELSALNIAKIIFGIVVAIIVWIITHKDDHSHGLFWVLWVMLILTIAEMIRETLEALWGIL</sequence>
<reference evidence="2" key="1">
    <citation type="journal article" date="2021" name="Proc. Natl. Acad. Sci. U.S.A.">
        <title>A Catalog of Tens of Thousands of Viruses from Human Metagenomes Reveals Hidden Associations with Chronic Diseases.</title>
        <authorList>
            <person name="Tisza M.J."/>
            <person name="Buck C.B."/>
        </authorList>
    </citation>
    <scope>NUCLEOTIDE SEQUENCE</scope>
    <source>
        <strain evidence="2">CtYA416</strain>
    </source>
</reference>
<proteinExistence type="predicted"/>